<name>A0A8H4KAF3_9HYPO</name>
<evidence type="ECO:0000313" key="3">
    <source>
        <dbReference type="Proteomes" id="UP000554235"/>
    </source>
</evidence>
<protein>
    <submittedName>
        <fullName evidence="2">Uncharacterized protein</fullName>
    </submittedName>
</protein>
<feature type="transmembrane region" description="Helical" evidence="1">
    <location>
        <begin position="136"/>
        <end position="161"/>
    </location>
</feature>
<keyword evidence="1" id="KW-1133">Transmembrane helix</keyword>
<accession>A0A8H4KAF3</accession>
<proteinExistence type="predicted"/>
<sequence>MSSHSQQPPQGPPYLPRGAVLGLTPSPVPDIPISSVLVVIFVLSAIFNMTILQANLRRKHKFILSGVLFGFSMARMMANILRIAWAAHKDNARLVIAASIFANAGVLLLFVTNLILLQRIIRAYHPIIGWSKALGWVFRFLYSAVVACLIMVVISVVYSYYTIDPRTQSQLRTIRLTAAVFLAILGFVPIPGVITCLLLPRSSPIDHFGQGSMHAKLILLIFTATLLSLGACFRAGGAFI</sequence>
<dbReference type="PANTHER" id="PTHR35184">
    <property type="entry name" value="YALI0C10208P"/>
    <property type="match status" value="1"/>
</dbReference>
<evidence type="ECO:0000313" key="2">
    <source>
        <dbReference type="EMBL" id="KAF4447625.1"/>
    </source>
</evidence>
<gene>
    <name evidence="2" type="ORF">FALBO_16926</name>
</gene>
<feature type="transmembrane region" description="Helical" evidence="1">
    <location>
        <begin position="173"/>
        <end position="197"/>
    </location>
</feature>
<feature type="transmembrane region" description="Helical" evidence="1">
    <location>
        <begin position="94"/>
        <end position="116"/>
    </location>
</feature>
<dbReference type="PANTHER" id="PTHR35184:SF1">
    <property type="entry name" value="INTEGRAL MEMBRANE PROTEIN"/>
    <property type="match status" value="1"/>
</dbReference>
<comment type="caution">
    <text evidence="2">The sequence shown here is derived from an EMBL/GenBank/DDBJ whole genome shotgun (WGS) entry which is preliminary data.</text>
</comment>
<organism evidence="2 3">
    <name type="scientific">Fusarium albosuccineum</name>
    <dbReference type="NCBI Taxonomy" id="1237068"/>
    <lineage>
        <taxon>Eukaryota</taxon>
        <taxon>Fungi</taxon>
        <taxon>Dikarya</taxon>
        <taxon>Ascomycota</taxon>
        <taxon>Pezizomycotina</taxon>
        <taxon>Sordariomycetes</taxon>
        <taxon>Hypocreomycetidae</taxon>
        <taxon>Hypocreales</taxon>
        <taxon>Nectriaceae</taxon>
        <taxon>Fusarium</taxon>
        <taxon>Fusarium decemcellulare species complex</taxon>
    </lineage>
</organism>
<dbReference type="EMBL" id="JAADYS010003394">
    <property type="protein sequence ID" value="KAF4447625.1"/>
    <property type="molecule type" value="Genomic_DNA"/>
</dbReference>
<evidence type="ECO:0000256" key="1">
    <source>
        <dbReference type="SAM" id="Phobius"/>
    </source>
</evidence>
<dbReference type="OrthoDB" id="3357002at2759"/>
<feature type="transmembrane region" description="Helical" evidence="1">
    <location>
        <begin position="63"/>
        <end position="88"/>
    </location>
</feature>
<feature type="transmembrane region" description="Helical" evidence="1">
    <location>
        <begin position="31"/>
        <end position="51"/>
    </location>
</feature>
<keyword evidence="3" id="KW-1185">Reference proteome</keyword>
<keyword evidence="1" id="KW-0812">Transmembrane</keyword>
<keyword evidence="1" id="KW-0472">Membrane</keyword>
<reference evidence="2 3" key="1">
    <citation type="submission" date="2020-01" db="EMBL/GenBank/DDBJ databases">
        <title>Identification and distribution of gene clusters putatively required for synthesis of sphingolipid metabolism inhibitors in phylogenetically diverse species of the filamentous fungus Fusarium.</title>
        <authorList>
            <person name="Kim H.-S."/>
            <person name="Busman M."/>
            <person name="Brown D.W."/>
            <person name="Divon H."/>
            <person name="Uhlig S."/>
            <person name="Proctor R.H."/>
        </authorList>
    </citation>
    <scope>NUCLEOTIDE SEQUENCE [LARGE SCALE GENOMIC DNA]</scope>
    <source>
        <strain evidence="2 3">NRRL 20459</strain>
    </source>
</reference>
<dbReference type="AlphaFoldDB" id="A0A8H4KAF3"/>
<feature type="transmembrane region" description="Helical" evidence="1">
    <location>
        <begin position="217"/>
        <end position="236"/>
    </location>
</feature>
<dbReference type="Proteomes" id="UP000554235">
    <property type="component" value="Unassembled WGS sequence"/>
</dbReference>